<name>A0ABT3PVM0_9BACT</name>
<organism evidence="1 2">
    <name type="scientific">Fodinibius salicampi</name>
    <dbReference type="NCBI Taxonomy" id="1920655"/>
    <lineage>
        <taxon>Bacteria</taxon>
        <taxon>Pseudomonadati</taxon>
        <taxon>Balneolota</taxon>
        <taxon>Balneolia</taxon>
        <taxon>Balneolales</taxon>
        <taxon>Balneolaceae</taxon>
        <taxon>Fodinibius</taxon>
    </lineage>
</organism>
<keyword evidence="2" id="KW-1185">Reference proteome</keyword>
<reference evidence="1 2" key="1">
    <citation type="submission" date="2021-11" db="EMBL/GenBank/DDBJ databases">
        <title>Aliifidinibius sp. nov., a new bacterium isolated from saline soil.</title>
        <authorList>
            <person name="Galisteo C."/>
            <person name="De La Haba R."/>
            <person name="Sanchez-Porro C."/>
            <person name="Ventosa A."/>
        </authorList>
    </citation>
    <scope>NUCLEOTIDE SEQUENCE [LARGE SCALE GENOMIC DNA]</scope>
    <source>
        <strain evidence="1 2">KACC 190600</strain>
    </source>
</reference>
<sequence length="142" mass="16519">MAINKVDYSQPIESVLEPDNEGNVEDIKHGLKFNILPLQYMETQDTTSVTTSEIRYIRGEKGYYYITAPTYQHVYLMSPEEGALELEERFLINKAGIQEPAFNQRNKYIELLDRRNGESYRLTIEGLEQDESEMKNSEENSL</sequence>
<protein>
    <submittedName>
        <fullName evidence="1">Uncharacterized protein</fullName>
    </submittedName>
</protein>
<dbReference type="Proteomes" id="UP001207337">
    <property type="component" value="Unassembled WGS sequence"/>
</dbReference>
<gene>
    <name evidence="1" type="ORF">LQ318_03150</name>
</gene>
<accession>A0ABT3PVM0</accession>
<evidence type="ECO:0000313" key="1">
    <source>
        <dbReference type="EMBL" id="MCW9711892.1"/>
    </source>
</evidence>
<comment type="caution">
    <text evidence="1">The sequence shown here is derived from an EMBL/GenBank/DDBJ whole genome shotgun (WGS) entry which is preliminary data.</text>
</comment>
<dbReference type="RefSeq" id="WP_265787444.1">
    <property type="nucleotide sequence ID" value="NZ_BAABRS010000001.1"/>
</dbReference>
<evidence type="ECO:0000313" key="2">
    <source>
        <dbReference type="Proteomes" id="UP001207337"/>
    </source>
</evidence>
<dbReference type="EMBL" id="JAJNDC010000001">
    <property type="protein sequence ID" value="MCW9711892.1"/>
    <property type="molecule type" value="Genomic_DNA"/>
</dbReference>
<proteinExistence type="predicted"/>